<proteinExistence type="predicted"/>
<dbReference type="Gene3D" id="2.60.40.10">
    <property type="entry name" value="Immunoglobulins"/>
    <property type="match status" value="1"/>
</dbReference>
<sequence length="231" mass="25840">MKKLSVFIVLTLCAYHTQAQQISPGALYAASGSGSAGGVSVNWVLGSLNTFSDLSVLPVKLISFEGKVNAAGYAELRWKTAEETNNVGFEVQKSLDGKNWELLGWVDGAVNSRTEKTYQYVDQDFKTTSYYRLRQVDADDSYTYSRIVRVIPEKESLDRFYVYPNPSRENKVRVQMPERTKTLLLFDQLGRKLGQFAAPGTDHTITLPHTGSFLLQIDTPVGSKTTKLIFH</sequence>
<dbReference type="EMBL" id="CP159289">
    <property type="protein sequence ID" value="XCH22793.1"/>
    <property type="molecule type" value="Genomic_DNA"/>
</dbReference>
<accession>A0AAU8FGH5</accession>
<evidence type="ECO:0000256" key="1">
    <source>
        <dbReference type="SAM" id="SignalP"/>
    </source>
</evidence>
<dbReference type="NCBIfam" id="TIGR04183">
    <property type="entry name" value="Por_Secre_tail"/>
    <property type="match status" value="1"/>
</dbReference>
<dbReference type="InterPro" id="IPR026444">
    <property type="entry name" value="Secre_tail"/>
</dbReference>
<dbReference type="RefSeq" id="WP_353718120.1">
    <property type="nucleotide sequence ID" value="NZ_CP159289.1"/>
</dbReference>
<feature type="chain" id="PRO_5043414614" evidence="1">
    <location>
        <begin position="20"/>
        <end position="231"/>
    </location>
</feature>
<feature type="signal peptide" evidence="1">
    <location>
        <begin position="1"/>
        <end position="19"/>
    </location>
</feature>
<dbReference type="InterPro" id="IPR013783">
    <property type="entry name" value="Ig-like_fold"/>
</dbReference>
<reference evidence="2" key="1">
    <citation type="submission" date="2024-06" db="EMBL/GenBank/DDBJ databases">
        <title>Sequencing and assembly of the genome of Dyadobacter sp. strain 676, a symbiont of Cyamopsis tetragonoloba.</title>
        <authorList>
            <person name="Guro P."/>
            <person name="Sazanova A."/>
            <person name="Kuznetsova I."/>
            <person name="Belimov A."/>
            <person name="Safronova V."/>
        </authorList>
    </citation>
    <scope>NUCLEOTIDE SEQUENCE</scope>
    <source>
        <strain evidence="2">676</strain>
    </source>
</reference>
<name>A0AAU8FGH5_9BACT</name>
<gene>
    <name evidence="2" type="ORF">ABV298_20975</name>
</gene>
<keyword evidence="1" id="KW-0732">Signal</keyword>
<dbReference type="AlphaFoldDB" id="A0AAU8FGH5"/>
<organism evidence="2">
    <name type="scientific">Dyadobacter sp. 676</name>
    <dbReference type="NCBI Taxonomy" id="3088362"/>
    <lineage>
        <taxon>Bacteria</taxon>
        <taxon>Pseudomonadati</taxon>
        <taxon>Bacteroidota</taxon>
        <taxon>Cytophagia</taxon>
        <taxon>Cytophagales</taxon>
        <taxon>Spirosomataceae</taxon>
        <taxon>Dyadobacter</taxon>
    </lineage>
</organism>
<evidence type="ECO:0000313" key="2">
    <source>
        <dbReference type="EMBL" id="XCH22793.1"/>
    </source>
</evidence>
<protein>
    <submittedName>
        <fullName evidence="2">T9SS type A sorting domain-containing protein</fullName>
    </submittedName>
</protein>